<reference evidence="5" key="1">
    <citation type="submission" date="2011-07" db="EMBL/GenBank/DDBJ databases">
        <title>Divergent evolution of antigenic variation in African trypanosomes.</title>
        <authorList>
            <person name="Jackson A.P."/>
            <person name="Berry A."/>
            <person name="Allison H.C."/>
            <person name="Burton P."/>
            <person name="Anderson J."/>
            <person name="Aslett M."/>
            <person name="Brown R."/>
            <person name="Corton N."/>
            <person name="Harris D."/>
            <person name="Hauser H."/>
            <person name="Gamble J."/>
            <person name="Gilderthorp R."/>
            <person name="McQuillan J."/>
            <person name="Quail M.A."/>
            <person name="Sanders M."/>
            <person name="Van Tonder A."/>
            <person name="Ginger M.L."/>
            <person name="Donelson J.E."/>
            <person name="Field M.C."/>
            <person name="Barry J.D."/>
            <person name="Berriman M."/>
            <person name="Hertz-Fowler C."/>
        </authorList>
    </citation>
    <scope>NUCLEOTIDE SEQUENCE [LARGE SCALE GENOMIC DNA]</scope>
    <source>
        <strain evidence="5">IL3000</strain>
    </source>
</reference>
<dbReference type="GO" id="GO:0031267">
    <property type="term" value="F:small GTPase binding"/>
    <property type="evidence" value="ECO:0007669"/>
    <property type="project" value="TreeGrafter"/>
</dbReference>
<gene>
    <name evidence="4" type="ORF">TCIL3000_0_03240</name>
</gene>
<dbReference type="Gene3D" id="3.80.10.10">
    <property type="entry name" value="Ribonuclease Inhibitor"/>
    <property type="match status" value="1"/>
</dbReference>
<accession>F9W4X7</accession>
<dbReference type="GO" id="GO:0005829">
    <property type="term" value="C:cytosol"/>
    <property type="evidence" value="ECO:0007669"/>
    <property type="project" value="TreeGrafter"/>
</dbReference>
<name>F9W4X7_TRYCI</name>
<dbReference type="GO" id="GO:0048471">
    <property type="term" value="C:perinuclear region of cytoplasm"/>
    <property type="evidence" value="ECO:0007669"/>
    <property type="project" value="TreeGrafter"/>
</dbReference>
<keyword evidence="2" id="KW-0433">Leucine-rich repeat</keyword>
<dbReference type="InterPro" id="IPR032675">
    <property type="entry name" value="LRR_dom_sf"/>
</dbReference>
<keyword evidence="5" id="KW-1185">Reference proteome</keyword>
<reference evidence="4 5" key="2">
    <citation type="journal article" date="2012" name="Proc. Natl. Acad. Sci. U.S.A.">
        <title>Antigenic diversity is generated by distinct evolutionary mechanisms in African trypanosome species.</title>
        <authorList>
            <person name="Jackson A.P."/>
            <person name="Berry A."/>
            <person name="Aslett M."/>
            <person name="Allison H.C."/>
            <person name="Burton P."/>
            <person name="Vavrova-Anderson J."/>
            <person name="Brown R."/>
            <person name="Browne H."/>
            <person name="Corton N."/>
            <person name="Hauser H."/>
            <person name="Gamble J."/>
            <person name="Gilderthorp R."/>
            <person name="Marcello L."/>
            <person name="McQuillan J."/>
            <person name="Otto T.D."/>
            <person name="Quail M.A."/>
            <person name="Sanders M.J."/>
            <person name="van Tonder A."/>
            <person name="Ginger M.L."/>
            <person name="Field M.C."/>
            <person name="Barry J.D."/>
            <person name="Hertz-Fowler C."/>
            <person name="Berriman M."/>
        </authorList>
    </citation>
    <scope>NUCLEOTIDE SEQUENCE [LARGE SCALE GENOMIC DNA]</scope>
    <source>
        <strain evidence="4 5">IL3000</strain>
    </source>
</reference>
<dbReference type="SUPFAM" id="SSF52047">
    <property type="entry name" value="RNI-like"/>
    <property type="match status" value="1"/>
</dbReference>
<sequence>MLIDHEHRAIDFSDNTTGKLSVHILKRLRDAIDCNDFYCNLVFDNNVFTDDALGILAAILKGCNPIERLSLRSCNLTDLELVHLAQAICTRKSICHLDLSKNPGITSSSCAEITRIIQNVPSLESLLLIGTGLQEKGCSYILQALERNPSIRVLELPFTVGYRVLDKARLIIEKKANKPEKAGDTLEGSKASHVDDNRMQHSQLLKSSVCLPSLEYLPLTRMSKGFGNKCNNSYVEDLLELPQWADPSIMNAAVYLKVLDKRCEMLDEHIKDRHRRMLARRGQL</sequence>
<evidence type="ECO:0000256" key="1">
    <source>
        <dbReference type="ARBA" id="ARBA00022468"/>
    </source>
</evidence>
<dbReference type="InterPro" id="IPR027038">
    <property type="entry name" value="RanGap"/>
</dbReference>
<dbReference type="Proteomes" id="UP000000702">
    <property type="component" value="Unassembled WGS sequence"/>
</dbReference>
<dbReference type="VEuPathDB" id="TriTrypDB:TcIL3000_0_03240"/>
<dbReference type="AlphaFoldDB" id="F9W4X7"/>
<dbReference type="GO" id="GO:0005096">
    <property type="term" value="F:GTPase activator activity"/>
    <property type="evidence" value="ECO:0007669"/>
    <property type="project" value="UniProtKB-KW"/>
</dbReference>
<protein>
    <submittedName>
        <fullName evidence="4">WGS project CAEQ00000000 data, annotated contig 124</fullName>
    </submittedName>
</protein>
<dbReference type="OMA" id="AHAICTR"/>
<evidence type="ECO:0000256" key="3">
    <source>
        <dbReference type="ARBA" id="ARBA00022737"/>
    </source>
</evidence>
<dbReference type="EMBL" id="CAEQ01000627">
    <property type="protein sequence ID" value="CCD12224.1"/>
    <property type="molecule type" value="Genomic_DNA"/>
</dbReference>
<evidence type="ECO:0000313" key="5">
    <source>
        <dbReference type="Proteomes" id="UP000000702"/>
    </source>
</evidence>
<keyword evidence="1" id="KW-0343">GTPase activation</keyword>
<organism evidence="4 5">
    <name type="scientific">Trypanosoma congolense (strain IL3000)</name>
    <dbReference type="NCBI Taxonomy" id="1068625"/>
    <lineage>
        <taxon>Eukaryota</taxon>
        <taxon>Discoba</taxon>
        <taxon>Euglenozoa</taxon>
        <taxon>Kinetoplastea</taxon>
        <taxon>Metakinetoplastina</taxon>
        <taxon>Trypanosomatida</taxon>
        <taxon>Trypanosomatidae</taxon>
        <taxon>Trypanosoma</taxon>
        <taxon>Nannomonas</taxon>
    </lineage>
</organism>
<dbReference type="GO" id="GO:0005634">
    <property type="term" value="C:nucleus"/>
    <property type="evidence" value="ECO:0007669"/>
    <property type="project" value="TreeGrafter"/>
</dbReference>
<dbReference type="GO" id="GO:0006913">
    <property type="term" value="P:nucleocytoplasmic transport"/>
    <property type="evidence" value="ECO:0007669"/>
    <property type="project" value="TreeGrafter"/>
</dbReference>
<evidence type="ECO:0000313" key="4">
    <source>
        <dbReference type="EMBL" id="CCD12224.1"/>
    </source>
</evidence>
<dbReference type="PANTHER" id="PTHR24113:SF12">
    <property type="entry name" value="RAN GTPASE-ACTIVATING PROTEIN 1"/>
    <property type="match status" value="1"/>
</dbReference>
<proteinExistence type="predicted"/>
<keyword evidence="3" id="KW-0677">Repeat</keyword>
<comment type="caution">
    <text evidence="4">The sequence shown here is derived from an EMBL/GenBank/DDBJ whole genome shotgun (WGS) entry which is preliminary data.</text>
</comment>
<evidence type="ECO:0000256" key="2">
    <source>
        <dbReference type="ARBA" id="ARBA00022614"/>
    </source>
</evidence>
<dbReference type="PANTHER" id="PTHR24113">
    <property type="entry name" value="RAN GTPASE-ACTIVATING PROTEIN 1"/>
    <property type="match status" value="1"/>
</dbReference>